<dbReference type="Gene3D" id="3.40.50.10190">
    <property type="entry name" value="BRCT domain"/>
    <property type="match status" value="1"/>
</dbReference>
<name>A0A7S0ML11_9CRYP</name>
<sequence length="141" mass="15674">MRTMADSICLKRKLKLLPANCINEGGPNSVGDGHVPSKILKDLVFAITGNFGKDRDSVFTMIKELGAGDISPTVHKRVDFLLADDDAVSSETKHIRKAVKYGVQVVSLKYLEECKDKNMRVDPAPYLYHVTLSRRKEDPAD</sequence>
<evidence type="ECO:0000259" key="1">
    <source>
        <dbReference type="PROSITE" id="PS50172"/>
    </source>
</evidence>
<dbReference type="SMART" id="SM00292">
    <property type="entry name" value="BRCT"/>
    <property type="match status" value="1"/>
</dbReference>
<dbReference type="AlphaFoldDB" id="A0A7S0ML11"/>
<feature type="domain" description="BRCT" evidence="1">
    <location>
        <begin position="35"/>
        <end position="128"/>
    </location>
</feature>
<evidence type="ECO:0000313" key="2">
    <source>
        <dbReference type="EMBL" id="CAD8644654.1"/>
    </source>
</evidence>
<dbReference type="SUPFAM" id="SSF52113">
    <property type="entry name" value="BRCT domain"/>
    <property type="match status" value="1"/>
</dbReference>
<protein>
    <recommendedName>
        <fullName evidence="1">BRCT domain-containing protein</fullName>
    </recommendedName>
</protein>
<organism evidence="2">
    <name type="scientific">Cryptomonas curvata</name>
    <dbReference type="NCBI Taxonomy" id="233186"/>
    <lineage>
        <taxon>Eukaryota</taxon>
        <taxon>Cryptophyceae</taxon>
        <taxon>Cryptomonadales</taxon>
        <taxon>Cryptomonadaceae</taxon>
        <taxon>Cryptomonas</taxon>
    </lineage>
</organism>
<dbReference type="PROSITE" id="PS50172">
    <property type="entry name" value="BRCT"/>
    <property type="match status" value="1"/>
</dbReference>
<dbReference type="Pfam" id="PF00533">
    <property type="entry name" value="BRCT"/>
    <property type="match status" value="1"/>
</dbReference>
<reference evidence="2" key="1">
    <citation type="submission" date="2021-01" db="EMBL/GenBank/DDBJ databases">
        <authorList>
            <person name="Corre E."/>
            <person name="Pelletier E."/>
            <person name="Niang G."/>
            <person name="Scheremetjew M."/>
            <person name="Finn R."/>
            <person name="Kale V."/>
            <person name="Holt S."/>
            <person name="Cochrane G."/>
            <person name="Meng A."/>
            <person name="Brown T."/>
            <person name="Cohen L."/>
        </authorList>
    </citation>
    <scope>NUCLEOTIDE SEQUENCE</scope>
    <source>
        <strain evidence="2">CCAP979/52</strain>
    </source>
</reference>
<gene>
    <name evidence="2" type="ORF">CCUR1050_LOCUS22339</name>
</gene>
<dbReference type="EMBL" id="HBEZ01040641">
    <property type="protein sequence ID" value="CAD8644654.1"/>
    <property type="molecule type" value="Transcribed_RNA"/>
</dbReference>
<proteinExistence type="predicted"/>
<dbReference type="InterPro" id="IPR001357">
    <property type="entry name" value="BRCT_dom"/>
</dbReference>
<dbReference type="InterPro" id="IPR036420">
    <property type="entry name" value="BRCT_dom_sf"/>
</dbReference>
<accession>A0A7S0ML11</accession>